<evidence type="ECO:0000259" key="9">
    <source>
        <dbReference type="PROSITE" id="PS50156"/>
    </source>
</evidence>
<reference evidence="10 11" key="1">
    <citation type="submission" date="2018-06" db="EMBL/GenBank/DDBJ databases">
        <title>Streptomyces reniochalinae sp. nov. and Streptomyces diacarnus sp. nov. from marine sponges.</title>
        <authorList>
            <person name="Li L."/>
        </authorList>
    </citation>
    <scope>NUCLEOTIDE SEQUENCE [LARGE SCALE GENOMIC DNA]</scope>
    <source>
        <strain evidence="10 11">LHW51701</strain>
    </source>
</reference>
<feature type="transmembrane region" description="Helical" evidence="8">
    <location>
        <begin position="531"/>
        <end position="550"/>
    </location>
</feature>
<name>A0A367EV14_9ACTN</name>
<dbReference type="EMBL" id="QOIN01000046">
    <property type="protein sequence ID" value="RCG21502.1"/>
    <property type="molecule type" value="Genomic_DNA"/>
</dbReference>
<protein>
    <submittedName>
        <fullName evidence="10">MMPL family transporter</fullName>
    </submittedName>
</protein>
<dbReference type="InterPro" id="IPR000731">
    <property type="entry name" value="SSD"/>
</dbReference>
<dbReference type="RefSeq" id="WP_114023134.1">
    <property type="nucleotide sequence ID" value="NZ_QOIN01000046.1"/>
</dbReference>
<feature type="transmembrane region" description="Helical" evidence="8">
    <location>
        <begin position="557"/>
        <end position="575"/>
    </location>
</feature>
<evidence type="ECO:0000256" key="3">
    <source>
        <dbReference type="ARBA" id="ARBA00022475"/>
    </source>
</evidence>
<comment type="subcellular location">
    <subcellularLocation>
        <location evidence="1">Cell membrane</location>
        <topology evidence="1">Multi-pass membrane protein</topology>
    </subcellularLocation>
</comment>
<organism evidence="10 11">
    <name type="scientific">Streptomyces diacarni</name>
    <dbReference type="NCBI Taxonomy" id="2800381"/>
    <lineage>
        <taxon>Bacteria</taxon>
        <taxon>Bacillati</taxon>
        <taxon>Actinomycetota</taxon>
        <taxon>Actinomycetes</taxon>
        <taxon>Kitasatosporales</taxon>
        <taxon>Streptomycetaceae</taxon>
        <taxon>Streptomyces</taxon>
    </lineage>
</organism>
<gene>
    <name evidence="10" type="ORF">DTL70_18990</name>
</gene>
<evidence type="ECO:0000256" key="2">
    <source>
        <dbReference type="ARBA" id="ARBA00010157"/>
    </source>
</evidence>
<proteinExistence type="inferred from homology"/>
<sequence length="746" mass="77658">MLDRTADFTYRRARTVLLLALLAVVALAAVGFGAFGKLKGGGFDDPASPSSRAAALIEEKFGGENNLVLLVSAQDGDLDAPAVERAGEKLTRGLRAEPGVSQVTSYWAPGGSALTSRDGDRALVLAHMDDADTERITEVTGQWTGEKGPVSVQAGGPAALNGDITAQVSGDLALAEAIAVPVTLVLLIIAFGSVVAALLPLAIGVVAILGTFAELYVLGSVTDVSVFAVNLTTALGLGLGIDYGLLLVSRFRERLGAGDETARALRTTVRTAGRTILFSAATVVAALAALLLFPPFFLRSFAYAGIGVVAIAALAALLIVPALLAVLGERVNKGRLPWADAVRRPEAPLWRKMATTVMRRPALTALPVLAVLLLAASPLLGATFGSPDERVLPESAESRQVSTVLQQDFAGNDAASIALVSEESAPQRAVARYAADVSRLEGVVRVRSATGTWAAGHAVRKPDASAAAFERDGVHRLTVTTKTTPASDAAAELVRDLRAMPGPDGVRVLVGGQDAALIDSKTAIADKLPAAVLWVLGSTFVLLFLFTGSVVQPLRALVLNAISLTAAIGAMVWVFQDGHLSSVLGFTAMPMDTSMTVLMFCIVFGLSMDYEVFVTSRIKELHDAGTDDREAVAGGLSRTGRIVTMAAGLLAVSFFAFATSQISFLQMFGLGSGLAILIDAVAVRGVLVPAAMRLLGRTSWYAPRPLRRLHARVGLSESDPGKATEDASATADNDSGKDKEPVHSGV</sequence>
<feature type="transmembrane region" description="Helical" evidence="8">
    <location>
        <begin position="303"/>
        <end position="327"/>
    </location>
</feature>
<evidence type="ECO:0000313" key="10">
    <source>
        <dbReference type="EMBL" id="RCG21502.1"/>
    </source>
</evidence>
<evidence type="ECO:0000256" key="6">
    <source>
        <dbReference type="ARBA" id="ARBA00023136"/>
    </source>
</evidence>
<feature type="transmembrane region" description="Helical" evidence="8">
    <location>
        <begin position="362"/>
        <end position="384"/>
    </location>
</feature>
<keyword evidence="3" id="KW-1003">Cell membrane</keyword>
<feature type="transmembrane region" description="Helical" evidence="8">
    <location>
        <begin position="664"/>
        <end position="687"/>
    </location>
</feature>
<dbReference type="AlphaFoldDB" id="A0A367EV14"/>
<feature type="transmembrane region" description="Helical" evidence="8">
    <location>
        <begin position="224"/>
        <end position="248"/>
    </location>
</feature>
<accession>A0A367EV14</accession>
<comment type="caution">
    <text evidence="10">The sequence shown here is derived from an EMBL/GenBank/DDBJ whole genome shotgun (WGS) entry which is preliminary data.</text>
</comment>
<feature type="transmembrane region" description="Helical" evidence="8">
    <location>
        <begin position="595"/>
        <end position="613"/>
    </location>
</feature>
<feature type="transmembrane region" description="Helical" evidence="8">
    <location>
        <begin position="172"/>
        <end position="191"/>
    </location>
</feature>
<dbReference type="InterPro" id="IPR004869">
    <property type="entry name" value="MMPL_dom"/>
</dbReference>
<feature type="transmembrane region" description="Helical" evidence="8">
    <location>
        <begin position="639"/>
        <end position="658"/>
    </location>
</feature>
<dbReference type="Proteomes" id="UP000252914">
    <property type="component" value="Unassembled WGS sequence"/>
</dbReference>
<dbReference type="GO" id="GO:0005886">
    <property type="term" value="C:plasma membrane"/>
    <property type="evidence" value="ECO:0007669"/>
    <property type="project" value="UniProtKB-SubCell"/>
</dbReference>
<feature type="transmembrane region" description="Helical" evidence="8">
    <location>
        <begin position="276"/>
        <end position="297"/>
    </location>
</feature>
<evidence type="ECO:0000313" key="11">
    <source>
        <dbReference type="Proteomes" id="UP000252914"/>
    </source>
</evidence>
<feature type="domain" description="SSD" evidence="9">
    <location>
        <begin position="201"/>
        <end position="326"/>
    </location>
</feature>
<keyword evidence="4 8" id="KW-0812">Transmembrane</keyword>
<dbReference type="Pfam" id="PF03176">
    <property type="entry name" value="MMPL"/>
    <property type="match status" value="2"/>
</dbReference>
<dbReference type="InterPro" id="IPR050545">
    <property type="entry name" value="Mycobact_MmpL"/>
</dbReference>
<keyword evidence="11" id="KW-1185">Reference proteome</keyword>
<dbReference type="PROSITE" id="PS50156">
    <property type="entry name" value="SSD"/>
    <property type="match status" value="1"/>
</dbReference>
<dbReference type="SUPFAM" id="SSF82866">
    <property type="entry name" value="Multidrug efflux transporter AcrB transmembrane domain"/>
    <property type="match status" value="2"/>
</dbReference>
<keyword evidence="5 8" id="KW-1133">Transmembrane helix</keyword>
<evidence type="ECO:0000256" key="7">
    <source>
        <dbReference type="SAM" id="MobiDB-lite"/>
    </source>
</evidence>
<dbReference type="PANTHER" id="PTHR33406">
    <property type="entry name" value="MEMBRANE PROTEIN MJ1562-RELATED"/>
    <property type="match status" value="1"/>
</dbReference>
<evidence type="ECO:0000256" key="1">
    <source>
        <dbReference type="ARBA" id="ARBA00004651"/>
    </source>
</evidence>
<evidence type="ECO:0000256" key="4">
    <source>
        <dbReference type="ARBA" id="ARBA00022692"/>
    </source>
</evidence>
<feature type="transmembrane region" description="Helical" evidence="8">
    <location>
        <begin position="198"/>
        <end position="218"/>
    </location>
</feature>
<dbReference type="PANTHER" id="PTHR33406:SF11">
    <property type="entry name" value="MEMBRANE PROTEIN SCO6666-RELATED"/>
    <property type="match status" value="1"/>
</dbReference>
<feature type="compositionally biased region" description="Basic and acidic residues" evidence="7">
    <location>
        <begin position="734"/>
        <end position="746"/>
    </location>
</feature>
<dbReference type="Gene3D" id="1.20.1640.10">
    <property type="entry name" value="Multidrug efflux transporter AcrB transmembrane domain"/>
    <property type="match status" value="2"/>
</dbReference>
<comment type="similarity">
    <text evidence="2">Belongs to the resistance-nodulation-cell division (RND) (TC 2.A.6) family. MmpL subfamily.</text>
</comment>
<feature type="region of interest" description="Disordered" evidence="7">
    <location>
        <begin position="712"/>
        <end position="746"/>
    </location>
</feature>
<evidence type="ECO:0000256" key="5">
    <source>
        <dbReference type="ARBA" id="ARBA00022989"/>
    </source>
</evidence>
<evidence type="ECO:0000256" key="8">
    <source>
        <dbReference type="SAM" id="Phobius"/>
    </source>
</evidence>
<keyword evidence="6 8" id="KW-0472">Membrane</keyword>